<feature type="compositionally biased region" description="Polar residues" evidence="1">
    <location>
        <begin position="128"/>
        <end position="139"/>
    </location>
</feature>
<dbReference type="RefSeq" id="XP_033537680.1">
    <property type="nucleotide sequence ID" value="XM_033673613.1"/>
</dbReference>
<evidence type="ECO:0000313" key="4">
    <source>
        <dbReference type="RefSeq" id="XP_033537680.1"/>
    </source>
</evidence>
<dbReference type="OrthoDB" id="5420391at2759"/>
<feature type="compositionally biased region" description="Acidic residues" evidence="1">
    <location>
        <begin position="79"/>
        <end position="91"/>
    </location>
</feature>
<organism evidence="2">
    <name type="scientific">Eremomyces bilateralis CBS 781.70</name>
    <dbReference type="NCBI Taxonomy" id="1392243"/>
    <lineage>
        <taxon>Eukaryota</taxon>
        <taxon>Fungi</taxon>
        <taxon>Dikarya</taxon>
        <taxon>Ascomycota</taxon>
        <taxon>Pezizomycotina</taxon>
        <taxon>Dothideomycetes</taxon>
        <taxon>Dothideomycetes incertae sedis</taxon>
        <taxon>Eremomycetales</taxon>
        <taxon>Eremomycetaceae</taxon>
        <taxon>Eremomyces</taxon>
    </lineage>
</organism>
<evidence type="ECO:0000256" key="1">
    <source>
        <dbReference type="SAM" id="MobiDB-lite"/>
    </source>
</evidence>
<dbReference type="Proteomes" id="UP000504638">
    <property type="component" value="Unplaced"/>
</dbReference>
<dbReference type="GeneID" id="54414183"/>
<reference evidence="4" key="2">
    <citation type="submission" date="2020-04" db="EMBL/GenBank/DDBJ databases">
        <authorList>
            <consortium name="NCBI Genome Project"/>
        </authorList>
    </citation>
    <scope>NUCLEOTIDE SEQUENCE</scope>
    <source>
        <strain evidence="4">CBS 781.70</strain>
    </source>
</reference>
<dbReference type="PANTHER" id="PTHR42084:SF1">
    <property type="entry name" value="SERINE_THREONINE-PROTEIN KINASE PPK6"/>
    <property type="match status" value="1"/>
</dbReference>
<gene>
    <name evidence="2 4" type="ORF">P152DRAFT_108984</name>
</gene>
<name>A0A6G1GDW4_9PEZI</name>
<dbReference type="AlphaFoldDB" id="A0A6G1GDW4"/>
<feature type="compositionally biased region" description="Polar residues" evidence="1">
    <location>
        <begin position="111"/>
        <end position="122"/>
    </location>
</feature>
<dbReference type="EMBL" id="ML975150">
    <property type="protein sequence ID" value="KAF1816049.1"/>
    <property type="molecule type" value="Genomic_DNA"/>
</dbReference>
<protein>
    <submittedName>
        <fullName evidence="2 4">Uncharacterized protein</fullName>
    </submittedName>
</protein>
<feature type="region of interest" description="Disordered" evidence="1">
    <location>
        <begin position="1"/>
        <end position="27"/>
    </location>
</feature>
<keyword evidence="3" id="KW-1185">Reference proteome</keyword>
<accession>A0A6G1GDW4</accession>
<feature type="region of interest" description="Disordered" evidence="1">
    <location>
        <begin position="182"/>
        <end position="270"/>
    </location>
</feature>
<feature type="compositionally biased region" description="Basic and acidic residues" evidence="1">
    <location>
        <begin position="184"/>
        <end position="204"/>
    </location>
</feature>
<sequence>MSMDLLGLDDLDDEPIPTARKIQKPTTNSAFHDLLGLENDEGGQIGGDLVKKNATKAVPPYTSGIPSQMKDTAPGNDHDDGDTDDWGDFEDASPAPITTDANMDSDIYLNSMDSKVSESPHQGKQARQEQGQATAPSQEKAQRPPPRSKPRDPNVLFDVEDEVWNDPDAEFGDFEDVAPTSAVLEHREARIETATLPRKEETRTKSTIAQSRTAPPLMATDSIDLLGHLGEESPAPPKNMSKASGGPSFGATKAKPAVKFPKPETKPPQRDEAWEDFEQLAVSPPPVMRSSLSPFPKIMVRDSKPTISAPPTNIPPPSVLLSLFVSLLGLVVKHLITPLNTLPQEVRTRTLSEDITLDFIKAYISLIHVLARILAGRQVRWNRDALLSQGMKIGAATAGGRSGGLKLAGVDRGEKEREDSAVVDVLDAWKGIVGRLRGLVSKTKSSSANGQGLAAVPNIKENMTVKSLKQEEGGIPSSGQCALCGLKRNERVMGVDNDVVDAFGEWWVEDVKMHADCRTFWESHRDQLKQR</sequence>
<evidence type="ECO:0000313" key="2">
    <source>
        <dbReference type="EMBL" id="KAF1816049.1"/>
    </source>
</evidence>
<reference evidence="2 4" key="1">
    <citation type="submission" date="2020-01" db="EMBL/GenBank/DDBJ databases">
        <authorList>
            <consortium name="DOE Joint Genome Institute"/>
            <person name="Haridas S."/>
            <person name="Albert R."/>
            <person name="Binder M."/>
            <person name="Bloem J."/>
            <person name="Labutti K."/>
            <person name="Salamov A."/>
            <person name="Andreopoulos B."/>
            <person name="Baker S.E."/>
            <person name="Barry K."/>
            <person name="Bills G."/>
            <person name="Bluhm B.H."/>
            <person name="Cannon C."/>
            <person name="Castanera R."/>
            <person name="Culley D.E."/>
            <person name="Daum C."/>
            <person name="Ezra D."/>
            <person name="Gonzalez J.B."/>
            <person name="Henrissat B."/>
            <person name="Kuo A."/>
            <person name="Liang C."/>
            <person name="Lipzen A."/>
            <person name="Lutzoni F."/>
            <person name="Magnuson J."/>
            <person name="Mondo S."/>
            <person name="Nolan M."/>
            <person name="Ohm R."/>
            <person name="Pangilinan J."/>
            <person name="Park H.-J."/>
            <person name="Ramirez L."/>
            <person name="Alfaro M."/>
            <person name="Sun H."/>
            <person name="Tritt A."/>
            <person name="Yoshinaga Y."/>
            <person name="Zwiers L.-H."/>
            <person name="Turgeon B.G."/>
            <person name="Goodwin S.B."/>
            <person name="Spatafora J.W."/>
            <person name="Crous P.W."/>
            <person name="Grigoriev I.V."/>
        </authorList>
    </citation>
    <scope>NUCLEOTIDE SEQUENCE</scope>
    <source>
        <strain evidence="2 4">CBS 781.70</strain>
    </source>
</reference>
<reference evidence="4" key="3">
    <citation type="submission" date="2025-04" db="UniProtKB">
        <authorList>
            <consortium name="RefSeq"/>
        </authorList>
    </citation>
    <scope>IDENTIFICATION</scope>
    <source>
        <strain evidence="4">CBS 781.70</strain>
    </source>
</reference>
<feature type="compositionally biased region" description="Basic and acidic residues" evidence="1">
    <location>
        <begin position="261"/>
        <end position="270"/>
    </location>
</feature>
<feature type="region of interest" description="Disordered" evidence="1">
    <location>
        <begin position="54"/>
        <end position="157"/>
    </location>
</feature>
<dbReference type="PANTHER" id="PTHR42084">
    <property type="entry name" value="YALI0E26631P"/>
    <property type="match status" value="1"/>
</dbReference>
<proteinExistence type="predicted"/>
<evidence type="ECO:0000313" key="3">
    <source>
        <dbReference type="Proteomes" id="UP000504638"/>
    </source>
</evidence>